<dbReference type="GO" id="GO:0005524">
    <property type="term" value="F:ATP binding"/>
    <property type="evidence" value="ECO:0007669"/>
    <property type="project" value="UniProtKB-KW"/>
</dbReference>
<dbReference type="Pfam" id="PF13537">
    <property type="entry name" value="GATase_7"/>
    <property type="match status" value="1"/>
</dbReference>
<keyword evidence="5" id="KW-0547">Nucleotide-binding</keyword>
<reference evidence="11" key="1">
    <citation type="journal article" date="2020" name="Nature">
        <title>Giant virus diversity and host interactions through global metagenomics.</title>
        <authorList>
            <person name="Schulz F."/>
            <person name="Roux S."/>
            <person name="Paez-Espino D."/>
            <person name="Jungbluth S."/>
            <person name="Walsh D.A."/>
            <person name="Denef V.J."/>
            <person name="McMahon K.D."/>
            <person name="Konstantinidis K.T."/>
            <person name="Eloe-Fadrosh E.A."/>
            <person name="Kyrpides N.C."/>
            <person name="Woyke T."/>
        </authorList>
    </citation>
    <scope>NUCLEOTIDE SEQUENCE</scope>
    <source>
        <strain evidence="11">GVMAG-M-3300023184-186</strain>
    </source>
</reference>
<dbReference type="InterPro" id="IPR006426">
    <property type="entry name" value="Asn_synth_AEB"/>
</dbReference>
<dbReference type="PIRSF" id="PIRSF001589">
    <property type="entry name" value="Asn_synthetase_glu-h"/>
    <property type="match status" value="1"/>
</dbReference>
<sequence>MCGIFALLNGNKINKSDIEHNFQLGRGRGPESSSLVTIRDNLILGFHRLAINGLTPESDQPIIINGIYLICNGEIYNYQLLYRMMNNAASNNYSISPNTASDCEVIIHLYMRYGFDQMLKMLDGVFAFILYDSNINKIYVARDYYGVRPLYMLNDIFLDNNFEEYILAFSSEAKMINEYSVTIVPNADAGLKTSECKILHFSPSTYIEISLIDDLFLVTRKVKYYNMTNAGFFYPNFLEYPEFILNTILQNINYYLSQAVYKRCITTERPIACLLSGGLDSSLITALVSKYYAKEGKVLETYSIGLADSEDLIHSRLVADYLGTAHTEIILTEEEFIEVIPTVIYAIESYDTTTVRASIGNYKLGEYIAKYSTAKVIFNGDGSDEVCGGYLYMENCPDPIEFDKECHRLLDEIHMYDVLRSDKCISTHGLEPRTPFLDKAFVQYYLSIPPDIRMPQGRQCTKFLLRSAFANNSDSNILPNEILWRRKEAFSDGVSTLSKSLYEIIQESSIVQSCQINSSQITASQINSSQITASTENNTIIESINLQKEKKYYKDLFLSYFPNSDIIPAYWMPKYTEATDASARTLKNY</sequence>
<dbReference type="AlphaFoldDB" id="A0A6C0I0S9"/>
<dbReference type="InterPro" id="IPR014729">
    <property type="entry name" value="Rossmann-like_a/b/a_fold"/>
</dbReference>
<evidence type="ECO:0000256" key="7">
    <source>
        <dbReference type="ARBA" id="ARBA00022888"/>
    </source>
</evidence>
<dbReference type="PANTHER" id="PTHR11772">
    <property type="entry name" value="ASPARAGINE SYNTHETASE"/>
    <property type="match status" value="1"/>
</dbReference>
<evidence type="ECO:0000256" key="9">
    <source>
        <dbReference type="ARBA" id="ARBA00048741"/>
    </source>
</evidence>
<dbReference type="Pfam" id="PF00733">
    <property type="entry name" value="Asn_synthase"/>
    <property type="match status" value="2"/>
</dbReference>
<keyword evidence="4" id="KW-0028">Amino-acid biosynthesis</keyword>
<dbReference type="GO" id="GO:0005829">
    <property type="term" value="C:cytosol"/>
    <property type="evidence" value="ECO:0007669"/>
    <property type="project" value="TreeGrafter"/>
</dbReference>
<dbReference type="EC" id="6.3.5.4" evidence="2"/>
<evidence type="ECO:0000256" key="2">
    <source>
        <dbReference type="ARBA" id="ARBA00012737"/>
    </source>
</evidence>
<keyword evidence="6" id="KW-0067">ATP-binding</keyword>
<dbReference type="GO" id="GO:0006529">
    <property type="term" value="P:asparagine biosynthetic process"/>
    <property type="evidence" value="ECO:0007669"/>
    <property type="project" value="UniProtKB-KW"/>
</dbReference>
<dbReference type="SUPFAM" id="SSF52402">
    <property type="entry name" value="Adenine nucleotide alpha hydrolases-like"/>
    <property type="match status" value="1"/>
</dbReference>
<dbReference type="EMBL" id="MN740065">
    <property type="protein sequence ID" value="QHT86220.1"/>
    <property type="molecule type" value="Genomic_DNA"/>
</dbReference>
<accession>A0A6C0I0S9</accession>
<evidence type="ECO:0000259" key="10">
    <source>
        <dbReference type="PROSITE" id="PS51278"/>
    </source>
</evidence>
<dbReference type="InterPro" id="IPR050795">
    <property type="entry name" value="Asn_Synthetase"/>
</dbReference>
<feature type="domain" description="Glutamine amidotransferase type-2" evidence="10">
    <location>
        <begin position="2"/>
        <end position="212"/>
    </location>
</feature>
<keyword evidence="3" id="KW-0436">Ligase</keyword>
<keyword evidence="7" id="KW-0061">Asparagine biosynthesis</keyword>
<dbReference type="PANTHER" id="PTHR11772:SF23">
    <property type="entry name" value="ASPARAGINE SYNTHETASE [GLUTAMINE-HYDROLYZING]"/>
    <property type="match status" value="1"/>
</dbReference>
<protein>
    <recommendedName>
        <fullName evidence="2">asparagine synthase (glutamine-hydrolyzing)</fullName>
        <ecNumber evidence="2">6.3.5.4</ecNumber>
    </recommendedName>
    <alternativeName>
        <fullName evidence="8">Glutamine-dependent asparagine synthetase</fullName>
    </alternativeName>
</protein>
<dbReference type="CDD" id="cd01991">
    <property type="entry name" value="Asn_synthase_B_C"/>
    <property type="match status" value="1"/>
</dbReference>
<dbReference type="Gene3D" id="3.60.20.10">
    <property type="entry name" value="Glutamine Phosphoribosylpyrophosphate, subunit 1, domain 1"/>
    <property type="match status" value="1"/>
</dbReference>
<evidence type="ECO:0000256" key="4">
    <source>
        <dbReference type="ARBA" id="ARBA00022605"/>
    </source>
</evidence>
<evidence type="ECO:0000256" key="6">
    <source>
        <dbReference type="ARBA" id="ARBA00022840"/>
    </source>
</evidence>
<evidence type="ECO:0000256" key="8">
    <source>
        <dbReference type="ARBA" id="ARBA00030234"/>
    </source>
</evidence>
<evidence type="ECO:0000256" key="1">
    <source>
        <dbReference type="ARBA" id="ARBA00005187"/>
    </source>
</evidence>
<dbReference type="InterPro" id="IPR017932">
    <property type="entry name" value="GATase_2_dom"/>
</dbReference>
<dbReference type="GO" id="GO:0004066">
    <property type="term" value="F:asparagine synthase (glutamine-hydrolyzing) activity"/>
    <property type="evidence" value="ECO:0007669"/>
    <property type="project" value="UniProtKB-EC"/>
</dbReference>
<evidence type="ECO:0000256" key="5">
    <source>
        <dbReference type="ARBA" id="ARBA00022741"/>
    </source>
</evidence>
<dbReference type="InterPro" id="IPR029055">
    <property type="entry name" value="Ntn_hydrolases_N"/>
</dbReference>
<dbReference type="PROSITE" id="PS51278">
    <property type="entry name" value="GATASE_TYPE_2"/>
    <property type="match status" value="1"/>
</dbReference>
<dbReference type="Gene3D" id="3.40.50.620">
    <property type="entry name" value="HUPs"/>
    <property type="match status" value="1"/>
</dbReference>
<evidence type="ECO:0000313" key="11">
    <source>
        <dbReference type="EMBL" id="QHT86220.1"/>
    </source>
</evidence>
<comment type="pathway">
    <text evidence="1">Amino-acid biosynthesis; L-asparagine biosynthesis; L-asparagine from L-aspartate (L-Gln route): step 1/1.</text>
</comment>
<dbReference type="InterPro" id="IPR001962">
    <property type="entry name" value="Asn_synthase"/>
</dbReference>
<name>A0A6C0I0S9_9ZZZZ</name>
<comment type="catalytic activity">
    <reaction evidence="9">
        <text>L-aspartate + L-glutamine + ATP + H2O = L-asparagine + L-glutamate + AMP + diphosphate + H(+)</text>
        <dbReference type="Rhea" id="RHEA:12228"/>
        <dbReference type="ChEBI" id="CHEBI:15377"/>
        <dbReference type="ChEBI" id="CHEBI:15378"/>
        <dbReference type="ChEBI" id="CHEBI:29985"/>
        <dbReference type="ChEBI" id="CHEBI:29991"/>
        <dbReference type="ChEBI" id="CHEBI:30616"/>
        <dbReference type="ChEBI" id="CHEBI:33019"/>
        <dbReference type="ChEBI" id="CHEBI:58048"/>
        <dbReference type="ChEBI" id="CHEBI:58359"/>
        <dbReference type="ChEBI" id="CHEBI:456215"/>
        <dbReference type="EC" id="6.3.5.4"/>
    </reaction>
</comment>
<evidence type="ECO:0000256" key="3">
    <source>
        <dbReference type="ARBA" id="ARBA00022598"/>
    </source>
</evidence>
<dbReference type="SUPFAM" id="SSF56235">
    <property type="entry name" value="N-terminal nucleophile aminohydrolases (Ntn hydrolases)"/>
    <property type="match status" value="1"/>
</dbReference>
<proteinExistence type="predicted"/>
<organism evidence="11">
    <name type="scientific">viral metagenome</name>
    <dbReference type="NCBI Taxonomy" id="1070528"/>
    <lineage>
        <taxon>unclassified sequences</taxon>
        <taxon>metagenomes</taxon>
        <taxon>organismal metagenomes</taxon>
    </lineage>
</organism>